<feature type="compositionally biased region" description="Low complexity" evidence="1">
    <location>
        <begin position="71"/>
        <end position="89"/>
    </location>
</feature>
<feature type="region of interest" description="Disordered" evidence="1">
    <location>
        <begin position="43"/>
        <end position="112"/>
    </location>
</feature>
<accession>A0A166SPH1</accession>
<dbReference type="AlphaFoldDB" id="A0A166SPH1"/>
<keyword evidence="3" id="KW-1185">Reference proteome</keyword>
<evidence type="ECO:0000313" key="2">
    <source>
        <dbReference type="EMBL" id="KZP29686.1"/>
    </source>
</evidence>
<evidence type="ECO:0000313" key="3">
    <source>
        <dbReference type="Proteomes" id="UP000076532"/>
    </source>
</evidence>
<feature type="compositionally biased region" description="Low complexity" evidence="1">
    <location>
        <begin position="43"/>
        <end position="52"/>
    </location>
</feature>
<gene>
    <name evidence="2" type="ORF">FIBSPDRAFT_177997</name>
</gene>
<reference evidence="2 3" key="1">
    <citation type="journal article" date="2016" name="Mol. Biol. Evol.">
        <title>Comparative Genomics of Early-Diverging Mushroom-Forming Fungi Provides Insights into the Origins of Lignocellulose Decay Capabilities.</title>
        <authorList>
            <person name="Nagy L.G."/>
            <person name="Riley R."/>
            <person name="Tritt A."/>
            <person name="Adam C."/>
            <person name="Daum C."/>
            <person name="Floudas D."/>
            <person name="Sun H."/>
            <person name="Yadav J.S."/>
            <person name="Pangilinan J."/>
            <person name="Larsson K.H."/>
            <person name="Matsuura K."/>
            <person name="Barry K."/>
            <person name="Labutti K."/>
            <person name="Kuo R."/>
            <person name="Ohm R.A."/>
            <person name="Bhattacharya S.S."/>
            <person name="Shirouzu T."/>
            <person name="Yoshinaga Y."/>
            <person name="Martin F.M."/>
            <person name="Grigoriev I.V."/>
            <person name="Hibbett D.S."/>
        </authorList>
    </citation>
    <scope>NUCLEOTIDE SEQUENCE [LARGE SCALE GENOMIC DNA]</scope>
    <source>
        <strain evidence="2 3">CBS 109695</strain>
    </source>
</reference>
<name>A0A166SPH1_9AGAM</name>
<dbReference type="EMBL" id="KV417497">
    <property type="protein sequence ID" value="KZP29686.1"/>
    <property type="molecule type" value="Genomic_DNA"/>
</dbReference>
<organism evidence="2 3">
    <name type="scientific">Athelia psychrophila</name>
    <dbReference type="NCBI Taxonomy" id="1759441"/>
    <lineage>
        <taxon>Eukaryota</taxon>
        <taxon>Fungi</taxon>
        <taxon>Dikarya</taxon>
        <taxon>Basidiomycota</taxon>
        <taxon>Agaricomycotina</taxon>
        <taxon>Agaricomycetes</taxon>
        <taxon>Agaricomycetidae</taxon>
        <taxon>Atheliales</taxon>
        <taxon>Atheliaceae</taxon>
        <taxon>Athelia</taxon>
    </lineage>
</organism>
<evidence type="ECO:0000256" key="1">
    <source>
        <dbReference type="SAM" id="MobiDB-lite"/>
    </source>
</evidence>
<dbReference type="Proteomes" id="UP000076532">
    <property type="component" value="Unassembled WGS sequence"/>
</dbReference>
<protein>
    <submittedName>
        <fullName evidence="2">Uncharacterized protein</fullName>
    </submittedName>
</protein>
<proteinExistence type="predicted"/>
<sequence length="122" mass="12405">MRLCAATRGGAVASCDVRVLVAGCFDGATIPSRAARCCSTAAPASAGGLNAAQTSARDFTTTKRRYAPVHPLAQPSAPLPAGSGSSGSPRPSPRPRRLQGRCRPATPRPRGSACAGLCSCRR</sequence>